<dbReference type="EMBL" id="LAZR01027816">
    <property type="protein sequence ID" value="KKL64522.1"/>
    <property type="molecule type" value="Genomic_DNA"/>
</dbReference>
<protein>
    <submittedName>
        <fullName evidence="1">Uncharacterized protein</fullName>
    </submittedName>
</protein>
<proteinExistence type="predicted"/>
<sequence>MSEYKAIWVRIDKMKFAVDSWTINTDINGDQEITLKDIYFKNKEDVIVFAKKIFEIIG</sequence>
<comment type="caution">
    <text evidence="1">The sequence shown here is derived from an EMBL/GenBank/DDBJ whole genome shotgun (WGS) entry which is preliminary data.</text>
</comment>
<gene>
    <name evidence="1" type="ORF">LCGC14_2164120</name>
</gene>
<evidence type="ECO:0000313" key="1">
    <source>
        <dbReference type="EMBL" id="KKL64522.1"/>
    </source>
</evidence>
<organism evidence="1">
    <name type="scientific">marine sediment metagenome</name>
    <dbReference type="NCBI Taxonomy" id="412755"/>
    <lineage>
        <taxon>unclassified sequences</taxon>
        <taxon>metagenomes</taxon>
        <taxon>ecological metagenomes</taxon>
    </lineage>
</organism>
<name>A0A0F9GN02_9ZZZZ</name>
<accession>A0A0F9GN02</accession>
<dbReference type="AlphaFoldDB" id="A0A0F9GN02"/>
<reference evidence="1" key="1">
    <citation type="journal article" date="2015" name="Nature">
        <title>Complex archaea that bridge the gap between prokaryotes and eukaryotes.</title>
        <authorList>
            <person name="Spang A."/>
            <person name="Saw J.H."/>
            <person name="Jorgensen S.L."/>
            <person name="Zaremba-Niedzwiedzka K."/>
            <person name="Martijn J."/>
            <person name="Lind A.E."/>
            <person name="van Eijk R."/>
            <person name="Schleper C."/>
            <person name="Guy L."/>
            <person name="Ettema T.J."/>
        </authorList>
    </citation>
    <scope>NUCLEOTIDE SEQUENCE</scope>
</reference>